<dbReference type="InterPro" id="IPR036388">
    <property type="entry name" value="WH-like_DNA-bd_sf"/>
</dbReference>
<dbReference type="InterPro" id="IPR051534">
    <property type="entry name" value="CBASS_pafABC_assoc_protein"/>
</dbReference>
<dbReference type="Proteomes" id="UP000293852">
    <property type="component" value="Unassembled WGS sequence"/>
</dbReference>
<dbReference type="PANTHER" id="PTHR34580:SF1">
    <property type="entry name" value="PROTEIN PAFC"/>
    <property type="match status" value="1"/>
</dbReference>
<evidence type="ECO:0000313" key="4">
    <source>
        <dbReference type="Proteomes" id="UP000293852"/>
    </source>
</evidence>
<evidence type="ECO:0000313" key="3">
    <source>
        <dbReference type="EMBL" id="RZS62269.1"/>
    </source>
</evidence>
<proteinExistence type="predicted"/>
<dbReference type="PROSITE" id="PS52050">
    <property type="entry name" value="WYL"/>
    <property type="match status" value="1"/>
</dbReference>
<dbReference type="GO" id="GO:0000502">
    <property type="term" value="C:proteasome complex"/>
    <property type="evidence" value="ECO:0007669"/>
    <property type="project" value="UniProtKB-KW"/>
</dbReference>
<accession>A0A4Q7M807</accession>
<feature type="domain" description="WYL" evidence="2">
    <location>
        <begin position="145"/>
        <end position="203"/>
    </location>
</feature>
<dbReference type="SUPFAM" id="SSF46785">
    <property type="entry name" value="Winged helix' DNA-binding domain"/>
    <property type="match status" value="1"/>
</dbReference>
<protein>
    <submittedName>
        <fullName evidence="3">Proteasome accessory factor B</fullName>
    </submittedName>
</protein>
<comment type="caution">
    <text evidence="3">The sequence shown here is derived from an EMBL/GenBank/DDBJ whole genome shotgun (WGS) entry which is preliminary data.</text>
</comment>
<dbReference type="EMBL" id="SGWX01000001">
    <property type="protein sequence ID" value="RZS62269.1"/>
    <property type="molecule type" value="Genomic_DNA"/>
</dbReference>
<organism evidence="3 4">
    <name type="scientific">Xylanimonas ulmi</name>
    <dbReference type="NCBI Taxonomy" id="228973"/>
    <lineage>
        <taxon>Bacteria</taxon>
        <taxon>Bacillati</taxon>
        <taxon>Actinomycetota</taxon>
        <taxon>Actinomycetes</taxon>
        <taxon>Micrococcales</taxon>
        <taxon>Promicromonosporaceae</taxon>
        <taxon>Xylanimonas</taxon>
    </lineage>
</organism>
<dbReference type="Gene3D" id="1.10.10.10">
    <property type="entry name" value="Winged helix-like DNA-binding domain superfamily/Winged helix DNA-binding domain"/>
    <property type="match status" value="1"/>
</dbReference>
<dbReference type="Pfam" id="PF08279">
    <property type="entry name" value="HTH_11"/>
    <property type="match status" value="1"/>
</dbReference>
<sequence length="230" mass="25084">MRVKRSERLHAVVDHLRARAPRPVSAERLAGEFGVSRRTIERDLAALRAAGVPLYAVDGRSGGHCVVADYSLPPLNFRADEALAAAVALDLLTGSPFEAAARRARDRILAAAPDAVRAEVSAGVVPVDAVLRPRRVPPTPGVALLPGAIARREVVRLRYRAAVRDVEPLRLLHGDGFWYLVAWSRPGGGVRGFRTDRIEAVELTGERFVALHHDDVDADLSRWDRVPVGR</sequence>
<dbReference type="PANTHER" id="PTHR34580">
    <property type="match status" value="1"/>
</dbReference>
<dbReference type="InterPro" id="IPR026881">
    <property type="entry name" value="WYL_dom"/>
</dbReference>
<name>A0A4Q7M807_9MICO</name>
<evidence type="ECO:0000259" key="1">
    <source>
        <dbReference type="Pfam" id="PF08279"/>
    </source>
</evidence>
<evidence type="ECO:0000259" key="2">
    <source>
        <dbReference type="Pfam" id="PF13280"/>
    </source>
</evidence>
<dbReference type="InterPro" id="IPR013196">
    <property type="entry name" value="HTH_11"/>
</dbReference>
<dbReference type="InterPro" id="IPR036390">
    <property type="entry name" value="WH_DNA-bd_sf"/>
</dbReference>
<keyword evidence="4" id="KW-1185">Reference proteome</keyword>
<dbReference type="Pfam" id="PF13280">
    <property type="entry name" value="WYL"/>
    <property type="match status" value="1"/>
</dbReference>
<reference evidence="3 4" key="1">
    <citation type="submission" date="2019-02" db="EMBL/GenBank/DDBJ databases">
        <title>Sequencing the genomes of 1000 actinobacteria strains.</title>
        <authorList>
            <person name="Klenk H.-P."/>
        </authorList>
    </citation>
    <scope>NUCLEOTIDE SEQUENCE [LARGE SCALE GENOMIC DNA]</scope>
    <source>
        <strain evidence="3 4">DSM 16932</strain>
    </source>
</reference>
<gene>
    <name evidence="3" type="ORF">EV386_2597</name>
</gene>
<dbReference type="AlphaFoldDB" id="A0A4Q7M807"/>
<keyword evidence="3" id="KW-0647">Proteasome</keyword>
<feature type="domain" description="Helix-turn-helix type 11" evidence="1">
    <location>
        <begin position="9"/>
        <end position="62"/>
    </location>
</feature>